<evidence type="ECO:0000313" key="5">
    <source>
        <dbReference type="Proteomes" id="UP000646844"/>
    </source>
</evidence>
<evidence type="ECO:0000259" key="3">
    <source>
        <dbReference type="Pfam" id="PF02769"/>
    </source>
</evidence>
<dbReference type="RefSeq" id="WP_052846612.1">
    <property type="nucleotide sequence ID" value="NZ_BAABQO010000006.1"/>
</dbReference>
<proteinExistence type="inferred from homology"/>
<dbReference type="PIRSF" id="PIRSF005644">
    <property type="entry name" value="Hdrgns_mtr_HypE"/>
    <property type="match status" value="1"/>
</dbReference>
<protein>
    <submittedName>
        <fullName evidence="4">AIR synthase</fullName>
    </submittedName>
</protein>
<accession>A0A832TCM6</accession>
<dbReference type="Gene3D" id="3.30.1330.10">
    <property type="entry name" value="PurM-like, N-terminal domain"/>
    <property type="match status" value="1"/>
</dbReference>
<dbReference type="Proteomes" id="UP000646844">
    <property type="component" value="Unassembled WGS sequence"/>
</dbReference>
<dbReference type="InterPro" id="IPR011854">
    <property type="entry name" value="HypE"/>
</dbReference>
<dbReference type="GO" id="GO:0051604">
    <property type="term" value="P:protein maturation"/>
    <property type="evidence" value="ECO:0007669"/>
    <property type="project" value="TreeGrafter"/>
</dbReference>
<feature type="domain" description="PurM-like C-terminal" evidence="3">
    <location>
        <begin position="158"/>
        <end position="312"/>
    </location>
</feature>
<comment type="caution">
    <text evidence="4">The sequence shown here is derived from an EMBL/GenBank/DDBJ whole genome shotgun (WGS) entry which is preliminary data.</text>
</comment>
<dbReference type="SUPFAM" id="SSF55326">
    <property type="entry name" value="PurM N-terminal domain-like"/>
    <property type="match status" value="1"/>
</dbReference>
<dbReference type="PANTHER" id="PTHR30303:SF4">
    <property type="entry name" value="HYDROGENASE EXPRESSION_FORMATION PROTEIN HYPE"/>
    <property type="match status" value="1"/>
</dbReference>
<feature type="domain" description="PurM-like N-terminal" evidence="2">
    <location>
        <begin position="35"/>
        <end position="139"/>
    </location>
</feature>
<comment type="similarity">
    <text evidence="1">Belongs to the HypE family.</text>
</comment>
<dbReference type="GeneID" id="1459664"/>
<dbReference type="InterPro" id="IPR010918">
    <property type="entry name" value="PurM-like_C_dom"/>
</dbReference>
<reference evidence="4" key="1">
    <citation type="journal article" date="2020" name="bioRxiv">
        <title>A rank-normalized archaeal taxonomy based on genome phylogeny resolves widespread incomplete and uneven classifications.</title>
        <authorList>
            <person name="Rinke C."/>
            <person name="Chuvochina M."/>
            <person name="Mussig A.J."/>
            <person name="Chaumeil P.-A."/>
            <person name="Waite D.W."/>
            <person name="Whitman W.B."/>
            <person name="Parks D.H."/>
            <person name="Hugenholtz P."/>
        </authorList>
    </citation>
    <scope>NUCLEOTIDE SEQUENCE</scope>
    <source>
        <strain evidence="4">UBA8838</strain>
    </source>
</reference>
<dbReference type="PANTHER" id="PTHR30303">
    <property type="entry name" value="HYDROGENASE ISOENZYMES FORMATION PROTEIN HYPE"/>
    <property type="match status" value="1"/>
</dbReference>
<dbReference type="Pfam" id="PF02769">
    <property type="entry name" value="AIRS_C"/>
    <property type="match status" value="1"/>
</dbReference>
<dbReference type="InterPro" id="IPR036921">
    <property type="entry name" value="PurM-like_N_sf"/>
</dbReference>
<dbReference type="EMBL" id="DUJO01000019">
    <property type="protein sequence ID" value="HII73479.1"/>
    <property type="molecule type" value="Genomic_DNA"/>
</dbReference>
<sequence>MRLGKIDEKIFSEIIYPNLGKRHKEVIVEPQSGVDTGAIDLGDGRVLVVKSDPVFIVPQFGFKKAAWFAVHILASDVMTSGIPPKYALIDLNLPPKIRDEEFKEMWLGIHEALNEINVMVVGGHTGVYEGTDYPMVGGFSMIGIGEKEKLGTPSKVRIGDSIIITKGPAIEATGLLVNLYPEYFRERLPQDIFKEAYDMYWKMSCWKDGLIASNVGIHLMHDATEGGVWNALVEIATVTKKELRIYEDKLFINRAVKEVTSLVNIDPWSSISEGTMIIISDKGEKIVEALKREGIESAIVGEVKEGDGVTLVKKDGSKQRIEKPAEDPFWRVFFELSKKA</sequence>
<dbReference type="SUPFAM" id="SSF56042">
    <property type="entry name" value="PurM C-terminal domain-like"/>
    <property type="match status" value="1"/>
</dbReference>
<name>A0A832TCM6_9CREN</name>
<evidence type="ECO:0000256" key="1">
    <source>
        <dbReference type="ARBA" id="ARBA00006243"/>
    </source>
</evidence>
<evidence type="ECO:0000313" key="4">
    <source>
        <dbReference type="EMBL" id="HII73479.1"/>
    </source>
</evidence>
<dbReference type="CDD" id="cd06061">
    <property type="entry name" value="PurM-like1"/>
    <property type="match status" value="1"/>
</dbReference>
<dbReference type="InterPro" id="IPR036676">
    <property type="entry name" value="PurM-like_C_sf"/>
</dbReference>
<dbReference type="Pfam" id="PF00586">
    <property type="entry name" value="AIRS"/>
    <property type="match status" value="1"/>
</dbReference>
<dbReference type="AlphaFoldDB" id="A0A832TCM6"/>
<evidence type="ECO:0000259" key="2">
    <source>
        <dbReference type="Pfam" id="PF00586"/>
    </source>
</evidence>
<dbReference type="InterPro" id="IPR016188">
    <property type="entry name" value="PurM-like_N"/>
</dbReference>
<dbReference type="OMA" id="TVWETIH"/>
<organism evidence="4 5">
    <name type="scientific">Sulfurisphaera tokodaii</name>
    <dbReference type="NCBI Taxonomy" id="111955"/>
    <lineage>
        <taxon>Archaea</taxon>
        <taxon>Thermoproteota</taxon>
        <taxon>Thermoprotei</taxon>
        <taxon>Sulfolobales</taxon>
        <taxon>Sulfolobaceae</taxon>
        <taxon>Sulfurisphaera</taxon>
    </lineage>
</organism>
<gene>
    <name evidence="4" type="ORF">HA332_03645</name>
</gene>
<dbReference type="Gene3D" id="3.90.650.10">
    <property type="entry name" value="PurM-like C-terminal domain"/>
    <property type="match status" value="1"/>
</dbReference>